<evidence type="ECO:0000313" key="11">
    <source>
        <dbReference type="EMBL" id="SEK19604.1"/>
    </source>
</evidence>
<dbReference type="PANTHER" id="PTHR24421">
    <property type="entry name" value="NITRATE/NITRITE SENSOR PROTEIN NARX-RELATED"/>
    <property type="match status" value="1"/>
</dbReference>
<gene>
    <name evidence="11" type="ORF">SAMN05444583_10113</name>
</gene>
<dbReference type="CDD" id="cd16917">
    <property type="entry name" value="HATPase_UhpB-NarQ-NarX-like"/>
    <property type="match status" value="1"/>
</dbReference>
<evidence type="ECO:0000256" key="6">
    <source>
        <dbReference type="ARBA" id="ARBA00022777"/>
    </source>
</evidence>
<dbReference type="Proteomes" id="UP000198677">
    <property type="component" value="Unassembled WGS sequence"/>
</dbReference>
<comment type="catalytic activity">
    <reaction evidence="1">
        <text>ATP + protein L-histidine = ADP + protein N-phospho-L-histidine.</text>
        <dbReference type="EC" id="2.7.13.3"/>
    </reaction>
</comment>
<evidence type="ECO:0000259" key="10">
    <source>
        <dbReference type="Pfam" id="PF07730"/>
    </source>
</evidence>
<evidence type="ECO:0000313" key="12">
    <source>
        <dbReference type="Proteomes" id="UP000198677"/>
    </source>
</evidence>
<dbReference type="EMBL" id="FOAW01000001">
    <property type="protein sequence ID" value="SEK19604.1"/>
    <property type="molecule type" value="Genomic_DNA"/>
</dbReference>
<keyword evidence="6 11" id="KW-0418">Kinase</keyword>
<dbReference type="InterPro" id="IPR036890">
    <property type="entry name" value="HATPase_C_sf"/>
</dbReference>
<dbReference type="GO" id="GO:0046983">
    <property type="term" value="F:protein dimerization activity"/>
    <property type="evidence" value="ECO:0007669"/>
    <property type="project" value="InterPro"/>
</dbReference>
<dbReference type="Gene3D" id="1.20.5.1930">
    <property type="match status" value="1"/>
</dbReference>
<keyword evidence="7" id="KW-0067">ATP-binding</keyword>
<feature type="transmembrane region" description="Helical" evidence="9">
    <location>
        <begin position="130"/>
        <end position="153"/>
    </location>
</feature>
<protein>
    <recommendedName>
        <fullName evidence="2">histidine kinase</fullName>
        <ecNumber evidence="2">2.7.13.3</ecNumber>
    </recommendedName>
</protein>
<dbReference type="InterPro" id="IPR050482">
    <property type="entry name" value="Sensor_HK_TwoCompSys"/>
</dbReference>
<evidence type="ECO:0000256" key="1">
    <source>
        <dbReference type="ARBA" id="ARBA00000085"/>
    </source>
</evidence>
<dbReference type="GO" id="GO:0000155">
    <property type="term" value="F:phosphorelay sensor kinase activity"/>
    <property type="evidence" value="ECO:0007669"/>
    <property type="project" value="InterPro"/>
</dbReference>
<dbReference type="AlphaFoldDB" id="A0A1H7F188"/>
<keyword evidence="9" id="KW-0812">Transmembrane</keyword>
<evidence type="ECO:0000256" key="7">
    <source>
        <dbReference type="ARBA" id="ARBA00022840"/>
    </source>
</evidence>
<dbReference type="Gene3D" id="3.30.565.10">
    <property type="entry name" value="Histidine kinase-like ATPase, C-terminal domain"/>
    <property type="match status" value="1"/>
</dbReference>
<accession>A0A1H7F188</accession>
<evidence type="ECO:0000256" key="9">
    <source>
        <dbReference type="SAM" id="Phobius"/>
    </source>
</evidence>
<reference evidence="12" key="1">
    <citation type="submission" date="2016-10" db="EMBL/GenBank/DDBJ databases">
        <authorList>
            <person name="Varghese N."/>
            <person name="Submissions S."/>
        </authorList>
    </citation>
    <scope>NUCLEOTIDE SEQUENCE [LARGE SCALE GENOMIC DNA]</scope>
    <source>
        <strain evidence="12">DSM 44675</strain>
    </source>
</reference>
<keyword evidence="12" id="KW-1185">Reference proteome</keyword>
<dbReference type="GO" id="GO:0016020">
    <property type="term" value="C:membrane"/>
    <property type="evidence" value="ECO:0007669"/>
    <property type="project" value="InterPro"/>
</dbReference>
<dbReference type="Pfam" id="PF07730">
    <property type="entry name" value="HisKA_3"/>
    <property type="match status" value="1"/>
</dbReference>
<dbReference type="PANTHER" id="PTHR24421:SF10">
    <property type="entry name" value="NITRATE_NITRITE SENSOR PROTEIN NARQ"/>
    <property type="match status" value="1"/>
</dbReference>
<keyword evidence="8" id="KW-0902">Two-component regulatory system</keyword>
<evidence type="ECO:0000256" key="2">
    <source>
        <dbReference type="ARBA" id="ARBA00012438"/>
    </source>
</evidence>
<evidence type="ECO:0000256" key="4">
    <source>
        <dbReference type="ARBA" id="ARBA00022679"/>
    </source>
</evidence>
<dbReference type="GO" id="GO:0005524">
    <property type="term" value="F:ATP binding"/>
    <property type="evidence" value="ECO:0007669"/>
    <property type="project" value="UniProtKB-KW"/>
</dbReference>
<evidence type="ECO:0000256" key="5">
    <source>
        <dbReference type="ARBA" id="ARBA00022741"/>
    </source>
</evidence>
<dbReference type="InterPro" id="IPR011712">
    <property type="entry name" value="Sig_transdc_His_kin_sub3_dim/P"/>
</dbReference>
<keyword evidence="5" id="KW-0547">Nucleotide-binding</keyword>
<evidence type="ECO:0000256" key="3">
    <source>
        <dbReference type="ARBA" id="ARBA00022553"/>
    </source>
</evidence>
<proteinExistence type="predicted"/>
<keyword evidence="9" id="KW-0472">Membrane</keyword>
<feature type="transmembrane region" description="Helical" evidence="9">
    <location>
        <begin position="104"/>
        <end position="124"/>
    </location>
</feature>
<feature type="domain" description="Signal transduction histidine kinase subgroup 3 dimerisation and phosphoacceptor" evidence="10">
    <location>
        <begin position="185"/>
        <end position="251"/>
    </location>
</feature>
<sequence>MVIEIRPRRDLRPLVRCAPLVLVPLMLFASDFPGEYQVPTDYWLLSVAAAAIFVVGDRWPLPVSVLLSALAVPLFAADAWGLSELVPFLGAVSLAEVAMRTHRTWQVVTATACWTAAVLAGIWADGHADFWRPATAVSTVAYVGLPLLLGLYLRAQRDLAVTYRAQAAAAESRRVEAELHARAAERSALARELHDLVAHHMASIVLRIGVARHVLADADPRVHGVLDDVHATASDALADIRRLLVALRDPALGEVALVESDAVPTEIEAAIERTRAAGFTVTSEVDRDLGGLDAIGRLTLLRVVQESLTNVMKHVDPGGAVVVTVARRSAGIAVRVTDSGHDAGAPNPAGHGIIGMGERVELVGGTLDVGPTDRGWEVDAWLPGVSVTAGEGEK</sequence>
<keyword evidence="9" id="KW-1133">Transmembrane helix</keyword>
<evidence type="ECO:0000256" key="8">
    <source>
        <dbReference type="ARBA" id="ARBA00023012"/>
    </source>
</evidence>
<keyword evidence="3" id="KW-0597">Phosphoprotein</keyword>
<dbReference type="EC" id="2.7.13.3" evidence="2"/>
<dbReference type="SUPFAM" id="SSF55874">
    <property type="entry name" value="ATPase domain of HSP90 chaperone/DNA topoisomerase II/histidine kinase"/>
    <property type="match status" value="1"/>
</dbReference>
<organism evidence="11 12">
    <name type="scientific">Rhodococcus maanshanensis</name>
    <dbReference type="NCBI Taxonomy" id="183556"/>
    <lineage>
        <taxon>Bacteria</taxon>
        <taxon>Bacillati</taxon>
        <taxon>Actinomycetota</taxon>
        <taxon>Actinomycetes</taxon>
        <taxon>Mycobacteriales</taxon>
        <taxon>Nocardiaceae</taxon>
        <taxon>Rhodococcus</taxon>
    </lineage>
</organism>
<name>A0A1H7F188_9NOCA</name>
<keyword evidence="4" id="KW-0808">Transferase</keyword>